<dbReference type="AlphaFoldDB" id="A0A8X6L7D1"/>
<dbReference type="Proteomes" id="UP000887116">
    <property type="component" value="Unassembled WGS sequence"/>
</dbReference>
<proteinExistence type="predicted"/>
<reference evidence="1" key="1">
    <citation type="submission" date="2020-07" db="EMBL/GenBank/DDBJ databases">
        <title>Multicomponent nature underlies the extraordinary mechanical properties of spider dragline silk.</title>
        <authorList>
            <person name="Kono N."/>
            <person name="Nakamura H."/>
            <person name="Mori M."/>
            <person name="Yoshida Y."/>
            <person name="Ohtoshi R."/>
            <person name="Malay A.D."/>
            <person name="Moran D.A.P."/>
            <person name="Tomita M."/>
            <person name="Numata K."/>
            <person name="Arakawa K."/>
        </authorList>
    </citation>
    <scope>NUCLEOTIDE SEQUENCE</scope>
</reference>
<keyword evidence="2" id="KW-1185">Reference proteome</keyword>
<name>A0A8X6L7D1_TRICU</name>
<organism evidence="1 2">
    <name type="scientific">Trichonephila clavata</name>
    <name type="common">Joro spider</name>
    <name type="synonym">Nephila clavata</name>
    <dbReference type="NCBI Taxonomy" id="2740835"/>
    <lineage>
        <taxon>Eukaryota</taxon>
        <taxon>Metazoa</taxon>
        <taxon>Ecdysozoa</taxon>
        <taxon>Arthropoda</taxon>
        <taxon>Chelicerata</taxon>
        <taxon>Arachnida</taxon>
        <taxon>Araneae</taxon>
        <taxon>Araneomorphae</taxon>
        <taxon>Entelegynae</taxon>
        <taxon>Araneoidea</taxon>
        <taxon>Nephilidae</taxon>
        <taxon>Trichonephila</taxon>
    </lineage>
</organism>
<dbReference type="EMBL" id="BMAO01005295">
    <property type="protein sequence ID" value="GFR00461.1"/>
    <property type="molecule type" value="Genomic_DNA"/>
</dbReference>
<evidence type="ECO:0000313" key="1">
    <source>
        <dbReference type="EMBL" id="GFR00461.1"/>
    </source>
</evidence>
<evidence type="ECO:0000313" key="2">
    <source>
        <dbReference type="Proteomes" id="UP000887116"/>
    </source>
</evidence>
<protein>
    <submittedName>
        <fullName evidence="1">Uncharacterized protein</fullName>
    </submittedName>
</protein>
<comment type="caution">
    <text evidence="1">The sequence shown here is derived from an EMBL/GenBank/DDBJ whole genome shotgun (WGS) entry which is preliminary data.</text>
</comment>
<gene>
    <name evidence="1" type="ORF">TNCT_652521</name>
</gene>
<sequence length="98" mass="11758">MRTTQVQPEQKDVQIGYRELESQQERVGNVRTSAVLPPPERPVEYYRREQPPTNPGILGRILQESRSRNFQNNRRQREAVRPQRKYYKYCCMYTNDSP</sequence>
<accession>A0A8X6L7D1</accession>